<evidence type="ECO:0000256" key="1">
    <source>
        <dbReference type="SAM" id="SignalP"/>
    </source>
</evidence>
<protein>
    <recommendedName>
        <fullName evidence="4">Tat pathway signal sequence domain protein</fullName>
    </recommendedName>
</protein>
<dbReference type="Proteomes" id="UP000535890">
    <property type="component" value="Unassembled WGS sequence"/>
</dbReference>
<accession>A0A7Y9DSG9</accession>
<reference evidence="2 3" key="1">
    <citation type="submission" date="2020-07" db="EMBL/GenBank/DDBJ databases">
        <title>Sequencing the genomes of 1000 actinobacteria strains.</title>
        <authorList>
            <person name="Klenk H.-P."/>
        </authorList>
    </citation>
    <scope>NUCLEOTIDE SEQUENCE [LARGE SCALE GENOMIC DNA]</scope>
    <source>
        <strain evidence="2 3">DSM 45772</strain>
    </source>
</reference>
<gene>
    <name evidence="2" type="ORF">BJ983_000813</name>
</gene>
<evidence type="ECO:0000313" key="2">
    <source>
        <dbReference type="EMBL" id="NYD34711.1"/>
    </source>
</evidence>
<proteinExistence type="predicted"/>
<feature type="chain" id="PRO_5031052300" description="Tat pathway signal sequence domain protein" evidence="1">
    <location>
        <begin position="24"/>
        <end position="236"/>
    </location>
</feature>
<organism evidence="2 3">
    <name type="scientific">Actinomycetospora corticicola</name>
    <dbReference type="NCBI Taxonomy" id="663602"/>
    <lineage>
        <taxon>Bacteria</taxon>
        <taxon>Bacillati</taxon>
        <taxon>Actinomycetota</taxon>
        <taxon>Actinomycetes</taxon>
        <taxon>Pseudonocardiales</taxon>
        <taxon>Pseudonocardiaceae</taxon>
        <taxon>Actinomycetospora</taxon>
    </lineage>
</organism>
<dbReference type="EMBL" id="JACCBN010000001">
    <property type="protein sequence ID" value="NYD34711.1"/>
    <property type="molecule type" value="Genomic_DNA"/>
</dbReference>
<name>A0A7Y9DSG9_9PSEU</name>
<dbReference type="InterPro" id="IPR006311">
    <property type="entry name" value="TAT_signal"/>
</dbReference>
<keyword evidence="3" id="KW-1185">Reference proteome</keyword>
<evidence type="ECO:0008006" key="4">
    <source>
        <dbReference type="Google" id="ProtNLM"/>
    </source>
</evidence>
<dbReference type="RefSeq" id="WP_179792633.1">
    <property type="nucleotide sequence ID" value="NZ_BAABHP010000003.1"/>
</dbReference>
<dbReference type="AlphaFoldDB" id="A0A7Y9DSG9"/>
<sequence length="236" mass="23710">MTPVLGRRAALTLLGLAAPAALAACGSASTASPRPVSAGTRLATDWSARPAGTGAQAGDEGVPFRVVAHDAPAPVVRDGGLEAGLPDAHSATYVLADAGADVVRIGATFAFGPGSEAGSLCLAAFTGVPLEGPAPRTRCHFVITPLRWVYGVIEDGTSLATLARGVHTVPLRQDGTPYSAEAVIVGSTASLSLPDGTTTAVGDPRIGTLGGPLACWEYYKDAAGAADLRLLRSWAG</sequence>
<dbReference type="PROSITE" id="PS51318">
    <property type="entry name" value="TAT"/>
    <property type="match status" value="1"/>
</dbReference>
<comment type="caution">
    <text evidence="2">The sequence shown here is derived from an EMBL/GenBank/DDBJ whole genome shotgun (WGS) entry which is preliminary data.</text>
</comment>
<keyword evidence="1" id="KW-0732">Signal</keyword>
<dbReference type="PROSITE" id="PS51257">
    <property type="entry name" value="PROKAR_LIPOPROTEIN"/>
    <property type="match status" value="1"/>
</dbReference>
<feature type="signal peptide" evidence="1">
    <location>
        <begin position="1"/>
        <end position="23"/>
    </location>
</feature>
<evidence type="ECO:0000313" key="3">
    <source>
        <dbReference type="Proteomes" id="UP000535890"/>
    </source>
</evidence>